<keyword evidence="22" id="KW-0418">Kinase</keyword>
<dbReference type="PANTHER" id="PTHR12592:SF0">
    <property type="entry name" value="ATP-DEPENDENT (S)-NAD(P)H-HYDRATE DEHYDRATASE"/>
    <property type="match status" value="1"/>
</dbReference>
<dbReference type="SUPFAM" id="SSF64153">
    <property type="entry name" value="YjeF N-terminal domain-like"/>
    <property type="match status" value="1"/>
</dbReference>
<evidence type="ECO:0000256" key="1">
    <source>
        <dbReference type="ARBA" id="ARBA00000013"/>
    </source>
</evidence>
<proteinExistence type="inferred from homology"/>
<comment type="catalytic activity">
    <reaction evidence="1 18 19">
        <text>(6R)-NADHX = (6S)-NADHX</text>
        <dbReference type="Rhea" id="RHEA:32215"/>
        <dbReference type="ChEBI" id="CHEBI:64074"/>
        <dbReference type="ChEBI" id="CHEBI:64075"/>
        <dbReference type="EC" id="5.1.99.6"/>
    </reaction>
</comment>
<dbReference type="InterPro" id="IPR029056">
    <property type="entry name" value="Ribokinase-like"/>
</dbReference>
<comment type="catalytic activity">
    <reaction evidence="16 17 19">
        <text>(6S)-NADPHX + ADP = AMP + phosphate + NADPH + H(+)</text>
        <dbReference type="Rhea" id="RHEA:32235"/>
        <dbReference type="ChEBI" id="CHEBI:15378"/>
        <dbReference type="ChEBI" id="CHEBI:43474"/>
        <dbReference type="ChEBI" id="CHEBI:57783"/>
        <dbReference type="ChEBI" id="CHEBI:64076"/>
        <dbReference type="ChEBI" id="CHEBI:456215"/>
        <dbReference type="ChEBI" id="CHEBI:456216"/>
        <dbReference type="EC" id="4.2.1.136"/>
    </reaction>
</comment>
<dbReference type="EMBL" id="JXSU01000008">
    <property type="protein sequence ID" value="KIS22304.1"/>
    <property type="molecule type" value="Genomic_DNA"/>
</dbReference>
<keyword evidence="9 18" id="KW-0630">Potassium</keyword>
<dbReference type="HOGENOM" id="CLU_024853_4_1_9"/>
<dbReference type="EC" id="4.2.1.136" evidence="19"/>
<evidence type="ECO:0000313" key="23">
    <source>
        <dbReference type="Proteomes" id="UP000032250"/>
    </source>
</evidence>
<dbReference type="GO" id="GO:0005524">
    <property type="term" value="F:ATP binding"/>
    <property type="evidence" value="ECO:0007669"/>
    <property type="project" value="UniProtKB-UniRule"/>
</dbReference>
<keyword evidence="7 17" id="KW-0067">ATP-binding</keyword>
<dbReference type="OrthoDB" id="9806925at2"/>
<evidence type="ECO:0000256" key="16">
    <source>
        <dbReference type="ARBA" id="ARBA00049209"/>
    </source>
</evidence>
<feature type="binding site" evidence="18">
    <location>
        <position position="127"/>
    </location>
    <ligand>
        <name>K(+)</name>
        <dbReference type="ChEBI" id="CHEBI:29103"/>
    </ligand>
</feature>
<keyword evidence="12 17" id="KW-0456">Lyase</keyword>
<feature type="binding site" evidence="18">
    <location>
        <position position="160"/>
    </location>
    <ligand>
        <name>(6S)-NADPHX</name>
        <dbReference type="ChEBI" id="CHEBI:64076"/>
    </ligand>
</feature>
<accession>A0A0D1AGJ1</accession>
<evidence type="ECO:0000256" key="7">
    <source>
        <dbReference type="ARBA" id="ARBA00022840"/>
    </source>
</evidence>
<comment type="subunit">
    <text evidence="17">Homotetramer.</text>
</comment>
<evidence type="ECO:0000256" key="13">
    <source>
        <dbReference type="ARBA" id="ARBA00023268"/>
    </source>
</evidence>
<evidence type="ECO:0000256" key="17">
    <source>
        <dbReference type="HAMAP-Rule" id="MF_01965"/>
    </source>
</evidence>
<evidence type="ECO:0000256" key="8">
    <source>
        <dbReference type="ARBA" id="ARBA00022857"/>
    </source>
</evidence>
<keyword evidence="8 17" id="KW-0521">NADP</keyword>
<evidence type="ECO:0000256" key="9">
    <source>
        <dbReference type="ARBA" id="ARBA00022958"/>
    </source>
</evidence>
<evidence type="ECO:0000313" key="22">
    <source>
        <dbReference type="EMBL" id="KIS22304.1"/>
    </source>
</evidence>
<dbReference type="GO" id="GO:0052856">
    <property type="term" value="F:NAD(P)HX epimerase activity"/>
    <property type="evidence" value="ECO:0007669"/>
    <property type="project" value="UniProtKB-UniRule"/>
</dbReference>
<dbReference type="CDD" id="cd01171">
    <property type="entry name" value="YXKO-related"/>
    <property type="match status" value="1"/>
</dbReference>
<feature type="domain" description="YjeF C-terminal" evidence="20">
    <location>
        <begin position="227"/>
        <end position="497"/>
    </location>
</feature>
<comment type="similarity">
    <text evidence="17">Belongs to the NnrD/CARKD family.</text>
</comment>
<evidence type="ECO:0000256" key="12">
    <source>
        <dbReference type="ARBA" id="ARBA00023239"/>
    </source>
</evidence>
<comment type="catalytic activity">
    <reaction evidence="15 17 19">
        <text>(6S)-NADHX + ADP = AMP + phosphate + NADH + H(+)</text>
        <dbReference type="Rhea" id="RHEA:32223"/>
        <dbReference type="ChEBI" id="CHEBI:15378"/>
        <dbReference type="ChEBI" id="CHEBI:43474"/>
        <dbReference type="ChEBI" id="CHEBI:57945"/>
        <dbReference type="ChEBI" id="CHEBI:64074"/>
        <dbReference type="ChEBI" id="CHEBI:456215"/>
        <dbReference type="ChEBI" id="CHEBI:456216"/>
        <dbReference type="EC" id="4.2.1.136"/>
    </reaction>
</comment>
<evidence type="ECO:0000259" key="20">
    <source>
        <dbReference type="PROSITE" id="PS51383"/>
    </source>
</evidence>
<evidence type="ECO:0000256" key="3">
    <source>
        <dbReference type="ARBA" id="ARBA00006001"/>
    </source>
</evidence>
<dbReference type="SUPFAM" id="SSF53613">
    <property type="entry name" value="Ribokinase-like"/>
    <property type="match status" value="1"/>
</dbReference>
<dbReference type="InterPro" id="IPR036652">
    <property type="entry name" value="YjeF_N_dom_sf"/>
</dbReference>
<dbReference type="Pfam" id="PF01256">
    <property type="entry name" value="Carb_kinase"/>
    <property type="match status" value="1"/>
</dbReference>
<dbReference type="GO" id="GO:0110051">
    <property type="term" value="P:metabolite repair"/>
    <property type="evidence" value="ECO:0007669"/>
    <property type="project" value="TreeGrafter"/>
</dbReference>
<evidence type="ECO:0000256" key="10">
    <source>
        <dbReference type="ARBA" id="ARBA00023027"/>
    </source>
</evidence>
<dbReference type="HAMAP" id="MF_01966">
    <property type="entry name" value="NADHX_epimerase"/>
    <property type="match status" value="1"/>
</dbReference>
<protein>
    <recommendedName>
        <fullName evidence="19">Bifunctional NAD(P)H-hydrate repair enzyme</fullName>
    </recommendedName>
    <alternativeName>
        <fullName evidence="19">Nicotinamide nucleotide repair protein</fullName>
    </alternativeName>
    <domain>
        <recommendedName>
            <fullName evidence="19">ADP-dependent (S)-NAD(P)H-hydrate dehydratase</fullName>
            <ecNumber evidence="19">4.2.1.136</ecNumber>
        </recommendedName>
        <alternativeName>
            <fullName evidence="19">ADP-dependent NAD(P)HX dehydratase</fullName>
        </alternativeName>
    </domain>
    <domain>
        <recommendedName>
            <fullName evidence="19">NAD(P)H-hydrate epimerase</fullName>
            <ecNumber evidence="19">5.1.99.6</ecNumber>
        </recommendedName>
    </domain>
</protein>
<evidence type="ECO:0000256" key="6">
    <source>
        <dbReference type="ARBA" id="ARBA00022741"/>
    </source>
</evidence>
<sequence length="503" mass="55785">MRITSSENFRKVDNYSIENIGIPSIVLMENAALKVVSNIDLQLNNRFVIVCGKGNNGGDGLAVARHLYCSNKEVEVFIIEKSKSSTKDFEINYNILKNMNLNIKTIRDYEDLDYLRDSIIKSDMTVDAIFGIGLSRKIEGIYKDTISVINENSKSTLAIDIPSGLNANTGEVEGVCIEANITVSFEMYKEGFLTYDRDKYLGNIIIESIGIPREVLDLFSNDSYIIDKYMFKNNFKERNKYEHKGDFGKVLLIAGSKGFSGAAYLCTEAAVKSGTGLVTLATSNDIQNILSSKLEEAMTINYENYEDVKNIMKKSNCIAIGPGMGKNNNTEELLRKIIRDYNGTMVIDADGINVLENNLDIIKNAKGKIVLTPHLGEFSRITGYGIDYIKKNRLKLAKEFAKENKIILLLKGYNTIITNGEEVFVNSTGNSAMASGGMGDCLTGIIVSFIAQGYNLVEATCLAAYLHGYCGEKLSLKMFCVNATHVLDYIPFAIKELQNIQSN</sequence>
<dbReference type="GO" id="GO:0016301">
    <property type="term" value="F:kinase activity"/>
    <property type="evidence" value="ECO:0007669"/>
    <property type="project" value="UniProtKB-KW"/>
</dbReference>
<keyword evidence="13" id="KW-0511">Multifunctional enzyme</keyword>
<comment type="similarity">
    <text evidence="18">Belongs to the NnrE/AIBP family.</text>
</comment>
<comment type="similarity">
    <text evidence="3 19">In the N-terminal section; belongs to the NnrE/AIBP family.</text>
</comment>
<dbReference type="RefSeq" id="WP_043032580.1">
    <property type="nucleotide sequence ID" value="NZ_JXSU01000008.1"/>
</dbReference>
<feature type="binding site" evidence="18">
    <location>
        <begin position="131"/>
        <end position="137"/>
    </location>
    <ligand>
        <name>(6S)-NADPHX</name>
        <dbReference type="ChEBI" id="CHEBI:64076"/>
    </ligand>
</feature>
<keyword evidence="6 17" id="KW-0547">Nucleotide-binding</keyword>
<keyword evidence="10 17" id="KW-0520">NAD</keyword>
<evidence type="ECO:0000256" key="14">
    <source>
        <dbReference type="ARBA" id="ARBA00025153"/>
    </source>
</evidence>
<comment type="catalytic activity">
    <reaction evidence="2 18 19">
        <text>(6R)-NADPHX = (6S)-NADPHX</text>
        <dbReference type="Rhea" id="RHEA:32227"/>
        <dbReference type="ChEBI" id="CHEBI:64076"/>
        <dbReference type="ChEBI" id="CHEBI:64077"/>
        <dbReference type="EC" id="5.1.99.6"/>
    </reaction>
</comment>
<evidence type="ECO:0000256" key="11">
    <source>
        <dbReference type="ARBA" id="ARBA00023235"/>
    </source>
</evidence>
<feature type="binding site" evidence="17">
    <location>
        <position position="374"/>
    </location>
    <ligand>
        <name>(6S)-NADPHX</name>
        <dbReference type="ChEBI" id="CHEBI:64076"/>
    </ligand>
</feature>
<dbReference type="Proteomes" id="UP000032250">
    <property type="component" value="Unassembled WGS sequence"/>
</dbReference>
<comment type="cofactor">
    <cofactor evidence="18 19">
        <name>K(+)</name>
        <dbReference type="ChEBI" id="CHEBI:29103"/>
    </cofactor>
    <text evidence="18 19">Binds 1 potassium ion per subunit.</text>
</comment>
<evidence type="ECO:0000259" key="21">
    <source>
        <dbReference type="PROSITE" id="PS51385"/>
    </source>
</evidence>
<comment type="cofactor">
    <cofactor evidence="17">
        <name>Mg(2+)</name>
        <dbReference type="ChEBI" id="CHEBI:18420"/>
    </cofactor>
</comment>
<comment type="similarity">
    <text evidence="4 19">In the C-terminal section; belongs to the NnrD/CARKD family.</text>
</comment>
<gene>
    <name evidence="17" type="primary">nnrD</name>
    <name evidence="18" type="synonym">nnrE</name>
    <name evidence="22" type="ORF">N495_17770</name>
</gene>
<dbReference type="InterPro" id="IPR004443">
    <property type="entry name" value="YjeF_N_dom"/>
</dbReference>
<dbReference type="Gene3D" id="3.40.1190.20">
    <property type="match status" value="1"/>
</dbReference>
<dbReference type="Gene3D" id="3.40.50.10260">
    <property type="entry name" value="YjeF N-terminal domain"/>
    <property type="match status" value="1"/>
</dbReference>
<comment type="function">
    <text evidence="14 19">Bifunctional enzyme that catalyzes the epimerization of the S- and R-forms of NAD(P)HX and the dehydration of the S-form of NAD(P)HX at the expense of ADP, which is converted to AMP. This allows the repair of both epimers of NAD(P)HX, a damaged form of NAD(P)H that is a result of enzymatic or heat-dependent hydration.</text>
</comment>
<dbReference type="GO" id="GO:0046872">
    <property type="term" value="F:metal ion binding"/>
    <property type="evidence" value="ECO:0007669"/>
    <property type="project" value="UniProtKB-UniRule"/>
</dbReference>
<reference evidence="22 23" key="1">
    <citation type="submission" date="2014-06" db="EMBL/GenBank/DDBJ databases">
        <title>Genome characterization of distinct group I Clostridium botulinum lineages.</title>
        <authorList>
            <person name="Giordani F."/>
            <person name="Anselmo A."/>
            <person name="Fillo S."/>
            <person name="Palozzi A.M."/>
            <person name="Fortunato A."/>
            <person name="Gentile B."/>
            <person name="Ciammaruconi A."/>
            <person name="Anniballi F."/>
            <person name="De Medici D."/>
            <person name="Lista F."/>
        </authorList>
    </citation>
    <scope>NUCLEOTIDE SEQUENCE [LARGE SCALE GENOMIC DNA]</scope>
    <source>
        <strain evidence="22 23">B2 450</strain>
    </source>
</reference>
<dbReference type="GO" id="GO:0046496">
    <property type="term" value="P:nicotinamide nucleotide metabolic process"/>
    <property type="evidence" value="ECO:0007669"/>
    <property type="project" value="UniProtKB-UniRule"/>
</dbReference>
<dbReference type="InterPro" id="IPR030677">
    <property type="entry name" value="Nnr"/>
</dbReference>
<feature type="binding site" evidence="17">
    <location>
        <position position="323"/>
    </location>
    <ligand>
        <name>(6S)-NADPHX</name>
        <dbReference type="ChEBI" id="CHEBI:64076"/>
    </ligand>
</feature>
<dbReference type="FunFam" id="3.40.50.10260:FF:000003">
    <property type="entry name" value="Multifunctional fusion protein"/>
    <property type="match status" value="1"/>
</dbReference>
<feature type="binding site" evidence="18">
    <location>
        <position position="142"/>
    </location>
    <ligand>
        <name>(6S)-NADPHX</name>
        <dbReference type="ChEBI" id="CHEBI:64076"/>
    </ligand>
</feature>
<keyword evidence="11 18" id="KW-0413">Isomerase</keyword>
<comment type="function">
    <text evidence="17">Catalyzes the dehydration of the S-form of NAD(P)HX at the expense of ADP, which is converted to AMP. Together with NAD(P)HX epimerase, which catalyzes the epimerization of the S- and R-forms, the enzyme allows the repair of both epimers of NAD(P)HX, a damaged form of NAD(P)H that is a result of enzymatic or heat-dependent hydration.</text>
</comment>
<dbReference type="GO" id="GO:0052855">
    <property type="term" value="F:ADP-dependent NAD(P)H-hydrate dehydratase activity"/>
    <property type="evidence" value="ECO:0007669"/>
    <property type="project" value="UniProtKB-UniRule"/>
</dbReference>
<dbReference type="InterPro" id="IPR000631">
    <property type="entry name" value="CARKD"/>
</dbReference>
<feature type="binding site" evidence="17">
    <location>
        <position position="262"/>
    </location>
    <ligand>
        <name>(6S)-NADPHX</name>
        <dbReference type="ChEBI" id="CHEBI:64076"/>
    </ligand>
</feature>
<dbReference type="PATRIC" id="fig|1379739.3.peg.3933"/>
<evidence type="ECO:0000256" key="19">
    <source>
        <dbReference type="PIRNR" id="PIRNR017184"/>
    </source>
</evidence>
<dbReference type="PANTHER" id="PTHR12592">
    <property type="entry name" value="ATP-DEPENDENT (S)-NAD(P)H-HYDRATE DEHYDRATASE FAMILY MEMBER"/>
    <property type="match status" value="1"/>
</dbReference>
<feature type="binding site" evidence="18">
    <location>
        <position position="56"/>
    </location>
    <ligand>
        <name>K(+)</name>
        <dbReference type="ChEBI" id="CHEBI:29103"/>
    </ligand>
</feature>
<organism evidence="22 23">
    <name type="scientific">Clostridium botulinum B2 450</name>
    <dbReference type="NCBI Taxonomy" id="1379739"/>
    <lineage>
        <taxon>Bacteria</taxon>
        <taxon>Bacillati</taxon>
        <taxon>Bacillota</taxon>
        <taxon>Clostridia</taxon>
        <taxon>Eubacteriales</taxon>
        <taxon>Clostridiaceae</taxon>
        <taxon>Clostridium</taxon>
    </lineage>
</organism>
<evidence type="ECO:0000256" key="18">
    <source>
        <dbReference type="HAMAP-Rule" id="MF_01966"/>
    </source>
</evidence>
<dbReference type="NCBIfam" id="TIGR00197">
    <property type="entry name" value="yjeF_nterm"/>
    <property type="match status" value="1"/>
</dbReference>
<dbReference type="PROSITE" id="PS51383">
    <property type="entry name" value="YJEF_C_3"/>
    <property type="match status" value="1"/>
</dbReference>
<feature type="binding site" evidence="18">
    <location>
        <begin position="55"/>
        <end position="59"/>
    </location>
    <ligand>
        <name>(6S)-NADPHX</name>
        <dbReference type="ChEBI" id="CHEBI:64076"/>
    </ligand>
</feature>
<keyword evidence="5 18" id="KW-0479">Metal-binding</keyword>
<evidence type="ECO:0000256" key="15">
    <source>
        <dbReference type="ARBA" id="ARBA00048238"/>
    </source>
</evidence>
<dbReference type="PIRSF" id="PIRSF017184">
    <property type="entry name" value="Nnr"/>
    <property type="match status" value="1"/>
</dbReference>
<name>A0A0D1AGJ1_CLOBO</name>
<feature type="binding site" evidence="17">
    <location>
        <position position="440"/>
    </location>
    <ligand>
        <name>(6S)-NADPHX</name>
        <dbReference type="ChEBI" id="CHEBI:64076"/>
    </ligand>
</feature>
<comment type="caution">
    <text evidence="22">The sequence shown here is derived from an EMBL/GenBank/DDBJ whole genome shotgun (WGS) entry which is preliminary data.</text>
</comment>
<dbReference type="NCBIfam" id="TIGR00196">
    <property type="entry name" value="yjeF_cterm"/>
    <property type="match status" value="1"/>
</dbReference>
<feature type="binding site" evidence="18">
    <location>
        <position position="163"/>
    </location>
    <ligand>
        <name>K(+)</name>
        <dbReference type="ChEBI" id="CHEBI:29103"/>
    </ligand>
</feature>
<evidence type="ECO:0000256" key="4">
    <source>
        <dbReference type="ARBA" id="ARBA00009524"/>
    </source>
</evidence>
<dbReference type="EC" id="5.1.99.6" evidence="19"/>
<dbReference type="Pfam" id="PF03853">
    <property type="entry name" value="YjeF_N"/>
    <property type="match status" value="1"/>
</dbReference>
<evidence type="ECO:0000256" key="5">
    <source>
        <dbReference type="ARBA" id="ARBA00022723"/>
    </source>
</evidence>
<feature type="binding site" evidence="17">
    <location>
        <begin position="411"/>
        <end position="415"/>
    </location>
    <ligand>
        <name>AMP</name>
        <dbReference type="ChEBI" id="CHEBI:456215"/>
    </ligand>
</feature>
<dbReference type="PROSITE" id="PS51385">
    <property type="entry name" value="YJEF_N"/>
    <property type="match status" value="1"/>
</dbReference>
<evidence type="ECO:0000256" key="2">
    <source>
        <dbReference type="ARBA" id="ARBA00000909"/>
    </source>
</evidence>
<keyword evidence="22" id="KW-0808">Transferase</keyword>
<feature type="domain" description="YjeF N-terminal" evidence="21">
    <location>
        <begin position="9"/>
        <end position="217"/>
    </location>
</feature>
<dbReference type="AlphaFoldDB" id="A0A0D1AGJ1"/>
<dbReference type="HAMAP" id="MF_01965">
    <property type="entry name" value="NADHX_dehydratase"/>
    <property type="match status" value="1"/>
</dbReference>
<feature type="binding site" evidence="17">
    <location>
        <position position="439"/>
    </location>
    <ligand>
        <name>AMP</name>
        <dbReference type="ChEBI" id="CHEBI:456215"/>
    </ligand>
</feature>
<comment type="function">
    <text evidence="18">Catalyzes the epimerization of the S- and R-forms of NAD(P)HX, a damaged form of NAD(P)H that is a result of enzymatic or heat-dependent hydration. This is a prerequisite for the S-specific NAD(P)H-hydrate dehydratase to allow the repair of both epimers of NAD(P)HX.</text>
</comment>